<keyword evidence="2" id="KW-1185">Reference proteome</keyword>
<dbReference type="PANTHER" id="PTHR47369">
    <property type="entry name" value="BTB/POZ DOMAIN-CONTAINING PROTEIN"/>
    <property type="match status" value="1"/>
</dbReference>
<dbReference type="Gene3D" id="3.30.710.10">
    <property type="entry name" value="Potassium Channel Kv1.1, Chain A"/>
    <property type="match status" value="1"/>
</dbReference>
<dbReference type="PANTHER" id="PTHR47369:SF2">
    <property type="entry name" value="BTB_POZ DOMAIN-CONTAINING PROTEIN 2"/>
    <property type="match status" value="1"/>
</dbReference>
<dbReference type="EMBL" id="CAJVPI010001094">
    <property type="protein sequence ID" value="CAG8594109.1"/>
    <property type="molecule type" value="Genomic_DNA"/>
</dbReference>
<protein>
    <submittedName>
        <fullName evidence="1">11027_t:CDS:1</fullName>
    </submittedName>
</protein>
<gene>
    <name evidence="1" type="ORF">PBRASI_LOCUS7283</name>
</gene>
<dbReference type="AlphaFoldDB" id="A0A9N9CB78"/>
<dbReference type="SUPFAM" id="SSF54695">
    <property type="entry name" value="POZ domain"/>
    <property type="match status" value="1"/>
</dbReference>
<reference evidence="1" key="1">
    <citation type="submission" date="2021-06" db="EMBL/GenBank/DDBJ databases">
        <authorList>
            <person name="Kallberg Y."/>
            <person name="Tangrot J."/>
            <person name="Rosling A."/>
        </authorList>
    </citation>
    <scope>NUCLEOTIDE SEQUENCE</scope>
    <source>
        <strain evidence="1">BR232B</strain>
    </source>
</reference>
<evidence type="ECO:0000313" key="2">
    <source>
        <dbReference type="Proteomes" id="UP000789739"/>
    </source>
</evidence>
<accession>A0A9N9CB78</accession>
<dbReference type="OrthoDB" id="6359943at2759"/>
<dbReference type="Proteomes" id="UP000789739">
    <property type="component" value="Unassembled WGS sequence"/>
</dbReference>
<dbReference type="InterPro" id="IPR011333">
    <property type="entry name" value="SKP1/BTB/POZ_sf"/>
</dbReference>
<sequence length="516" mass="58280">MCPSAQLFAYFSDVVPSLPITASSANIPTSEASVIDASTVHMPTQAVENITTSKMPVSPHKTHARLRPQCIHNDLVNQITTLVSLPNTDVKLPEDILHCVTNFATPPAFIHPCQQYVYFNGENIDRFSYRYGFVRGLFADTYFTVANYNIRFCCHAYVLARTPFLLDHMLNSSTRGEISLDITDSNITYESICFVIGHLYGTEGDVLLTLHHAPGVLAFAYMMDVKDVCGKSCEIIKRKINEENVERFVKFVEGTRYGKYTEEIESAVEAYLTVELGGVAFHQPFEIDYTEKGRSVDGECEVWTNGHMSCWEKSCCVSKTGFKGACSNISSTFATSGSSITLLGTYTNPRNYIRKIRYIPKPLLSSHPSPSQIFYDGRYQPIRNPLLSPKPSLKQTYSAHKKSVQWCSNLHDSILNNHPPYIDVRYLRTANRVIKPGYEKLLDIYSKLPFNWMKRCVESKNLGIDFPVRDKLAQDVVNKRRICEKGEKRERVEYKFGVGCGSHVEIVQTKSQGRSA</sequence>
<organism evidence="1 2">
    <name type="scientific">Paraglomus brasilianum</name>
    <dbReference type="NCBI Taxonomy" id="144538"/>
    <lineage>
        <taxon>Eukaryota</taxon>
        <taxon>Fungi</taxon>
        <taxon>Fungi incertae sedis</taxon>
        <taxon>Mucoromycota</taxon>
        <taxon>Glomeromycotina</taxon>
        <taxon>Glomeromycetes</taxon>
        <taxon>Paraglomerales</taxon>
        <taxon>Paraglomeraceae</taxon>
        <taxon>Paraglomus</taxon>
    </lineage>
</organism>
<name>A0A9N9CB78_9GLOM</name>
<comment type="caution">
    <text evidence="1">The sequence shown here is derived from an EMBL/GenBank/DDBJ whole genome shotgun (WGS) entry which is preliminary data.</text>
</comment>
<proteinExistence type="predicted"/>
<evidence type="ECO:0000313" key="1">
    <source>
        <dbReference type="EMBL" id="CAG8594109.1"/>
    </source>
</evidence>